<dbReference type="AlphaFoldDB" id="A5DIZ1"/>
<evidence type="ECO:0000256" key="6">
    <source>
        <dbReference type="ARBA" id="ARBA00023136"/>
    </source>
</evidence>
<comment type="subcellular location">
    <subcellularLocation>
        <location evidence="1">Endoplasmic reticulum membrane</location>
        <topology evidence="1">Multi-pass membrane protein</topology>
    </subcellularLocation>
</comment>
<evidence type="ECO:0000256" key="4">
    <source>
        <dbReference type="ARBA" id="ARBA00022824"/>
    </source>
</evidence>
<evidence type="ECO:0000256" key="8">
    <source>
        <dbReference type="ARBA" id="ARBA00023288"/>
    </source>
</evidence>
<dbReference type="PROSITE" id="PS50216">
    <property type="entry name" value="DHHC"/>
    <property type="match status" value="1"/>
</dbReference>
<keyword evidence="15" id="KW-1185">Reference proteome</keyword>
<evidence type="ECO:0000256" key="9">
    <source>
        <dbReference type="ARBA" id="ARBA00023315"/>
    </source>
</evidence>
<keyword evidence="3 12" id="KW-0812">Transmembrane</keyword>
<dbReference type="Proteomes" id="UP000001997">
    <property type="component" value="Unassembled WGS sequence"/>
</dbReference>
<dbReference type="KEGG" id="pgu:PGUG_03242"/>
<evidence type="ECO:0000256" key="7">
    <source>
        <dbReference type="ARBA" id="ARBA00023139"/>
    </source>
</evidence>
<keyword evidence="6 12" id="KW-0472">Membrane</keyword>
<dbReference type="GO" id="GO:0005789">
    <property type="term" value="C:endoplasmic reticulum membrane"/>
    <property type="evidence" value="ECO:0007669"/>
    <property type="project" value="UniProtKB-SubCell"/>
</dbReference>
<comment type="catalytic activity">
    <reaction evidence="11 12">
        <text>L-cysteinyl-[protein] + hexadecanoyl-CoA = S-hexadecanoyl-L-cysteinyl-[protein] + CoA</text>
        <dbReference type="Rhea" id="RHEA:36683"/>
        <dbReference type="Rhea" id="RHEA-COMP:10131"/>
        <dbReference type="Rhea" id="RHEA-COMP:11032"/>
        <dbReference type="ChEBI" id="CHEBI:29950"/>
        <dbReference type="ChEBI" id="CHEBI:57287"/>
        <dbReference type="ChEBI" id="CHEBI:57379"/>
        <dbReference type="ChEBI" id="CHEBI:74151"/>
        <dbReference type="EC" id="2.3.1.225"/>
    </reaction>
</comment>
<dbReference type="GO" id="GO:0005794">
    <property type="term" value="C:Golgi apparatus"/>
    <property type="evidence" value="ECO:0007669"/>
    <property type="project" value="TreeGrafter"/>
</dbReference>
<feature type="domain" description="Palmitoyltransferase DHHC" evidence="13">
    <location>
        <begin position="146"/>
        <end position="275"/>
    </location>
</feature>
<dbReference type="InParanoid" id="A5DIZ1"/>
<feature type="transmembrane region" description="Helical" evidence="12">
    <location>
        <begin position="64"/>
        <end position="85"/>
    </location>
</feature>
<protein>
    <recommendedName>
        <fullName evidence="12">Palmitoyltransferase</fullName>
        <ecNumber evidence="12">2.3.1.225</ecNumber>
    </recommendedName>
</protein>
<accession>A5DIZ1</accession>
<keyword evidence="9 12" id="KW-0012">Acyltransferase</keyword>
<evidence type="ECO:0000256" key="10">
    <source>
        <dbReference type="ARBA" id="ARBA00038463"/>
    </source>
</evidence>
<feature type="transmembrane region" description="Helical" evidence="12">
    <location>
        <begin position="237"/>
        <end position="260"/>
    </location>
</feature>
<keyword evidence="7" id="KW-0564">Palmitate</keyword>
<evidence type="ECO:0000256" key="3">
    <source>
        <dbReference type="ARBA" id="ARBA00022692"/>
    </source>
</evidence>
<proteinExistence type="inferred from homology"/>
<dbReference type="STRING" id="294746.A5DIZ1"/>
<dbReference type="FunCoup" id="A5DIZ1">
    <property type="interactions" value="35"/>
</dbReference>
<evidence type="ECO:0000256" key="12">
    <source>
        <dbReference type="RuleBase" id="RU079119"/>
    </source>
</evidence>
<evidence type="ECO:0000313" key="14">
    <source>
        <dbReference type="EMBL" id="EDK39144.2"/>
    </source>
</evidence>
<sequence length="362" mass="41789">MWLTVGVIVVVALLVTIAIFGDSPSFRGTLVHRSKTYIFHTWHSLSHGFHQVNNQYFNGRLEKYLGWLVPSFYIVVVTFCIFHFFKSTYPISPFANSYFHNFFIGASIISIYVFTYLATFSDPGIITTQSVSKAKKFPNNQLIFFDGRTCSTCLLEKPARSKHCSVCGHCIMLFDHHCIWVNNCIGYYNYRWFVGYLIANINFLIYGGFVNIWTLQAHKQAHQGYWKLIKSSEDMKITGIFAILCTIFTIITSAFTALHIRYIYLGVTTNEYEKWAEIEHLIGLGALYKCENFDQPYVEQAVVLSNDAYETVYISLDDAKILFKDSDKVSRQPVTSMERDLVNVYDSGFWNNLKQRLLLEDT</sequence>
<dbReference type="RefSeq" id="XP_001485513.2">
    <property type="nucleotide sequence ID" value="XM_001485463.1"/>
</dbReference>
<dbReference type="Pfam" id="PF01529">
    <property type="entry name" value="DHHC"/>
    <property type="match status" value="1"/>
</dbReference>
<gene>
    <name evidence="14" type="ORF">PGUG_03242</name>
</gene>
<dbReference type="OrthoDB" id="9909019at2759"/>
<feature type="transmembrane region" description="Helical" evidence="12">
    <location>
        <begin position="97"/>
        <end position="118"/>
    </location>
</feature>
<dbReference type="EMBL" id="CH408157">
    <property type="protein sequence ID" value="EDK39144.2"/>
    <property type="molecule type" value="Genomic_DNA"/>
</dbReference>
<evidence type="ECO:0000256" key="1">
    <source>
        <dbReference type="ARBA" id="ARBA00004477"/>
    </source>
</evidence>
<dbReference type="OMA" id="HIYLIWA"/>
<comment type="similarity">
    <text evidence="10">Belongs to the DHHC palmitoyltransferase family. SWF1 subfamily.</text>
</comment>
<keyword evidence="4" id="KW-0256">Endoplasmic reticulum</keyword>
<dbReference type="PANTHER" id="PTHR22883:SF489">
    <property type="entry name" value="PALMITOYLTRANSFERASE SWF1"/>
    <property type="match status" value="1"/>
</dbReference>
<dbReference type="PANTHER" id="PTHR22883">
    <property type="entry name" value="ZINC FINGER DHHC DOMAIN CONTAINING PROTEIN"/>
    <property type="match status" value="1"/>
</dbReference>
<keyword evidence="5 12" id="KW-1133">Transmembrane helix</keyword>
<dbReference type="HOGENOM" id="CLU_042181_2_0_1"/>
<feature type="transmembrane region" description="Helical" evidence="12">
    <location>
        <begin position="193"/>
        <end position="216"/>
    </location>
</feature>
<comment type="domain">
    <text evidence="12">The DHHC domain is required for palmitoyltransferase activity.</text>
</comment>
<evidence type="ECO:0000256" key="2">
    <source>
        <dbReference type="ARBA" id="ARBA00022679"/>
    </source>
</evidence>
<organism evidence="14 15">
    <name type="scientific">Meyerozyma guilliermondii (strain ATCC 6260 / CBS 566 / DSM 6381 / JCM 1539 / NBRC 10279 / NRRL Y-324)</name>
    <name type="common">Yeast</name>
    <name type="synonym">Candida guilliermondii</name>
    <dbReference type="NCBI Taxonomy" id="294746"/>
    <lineage>
        <taxon>Eukaryota</taxon>
        <taxon>Fungi</taxon>
        <taxon>Dikarya</taxon>
        <taxon>Ascomycota</taxon>
        <taxon>Saccharomycotina</taxon>
        <taxon>Pichiomycetes</taxon>
        <taxon>Debaryomycetaceae</taxon>
        <taxon>Meyerozyma</taxon>
    </lineage>
</organism>
<keyword evidence="8" id="KW-0449">Lipoprotein</keyword>
<reference evidence="14 15" key="1">
    <citation type="journal article" date="2009" name="Nature">
        <title>Evolution of pathogenicity and sexual reproduction in eight Candida genomes.</title>
        <authorList>
            <person name="Butler G."/>
            <person name="Rasmussen M.D."/>
            <person name="Lin M.F."/>
            <person name="Santos M.A."/>
            <person name="Sakthikumar S."/>
            <person name="Munro C.A."/>
            <person name="Rheinbay E."/>
            <person name="Grabherr M."/>
            <person name="Forche A."/>
            <person name="Reedy J.L."/>
            <person name="Agrafioti I."/>
            <person name="Arnaud M.B."/>
            <person name="Bates S."/>
            <person name="Brown A.J."/>
            <person name="Brunke S."/>
            <person name="Costanzo M.C."/>
            <person name="Fitzpatrick D.A."/>
            <person name="de Groot P.W."/>
            <person name="Harris D."/>
            <person name="Hoyer L.L."/>
            <person name="Hube B."/>
            <person name="Klis F.M."/>
            <person name="Kodira C."/>
            <person name="Lennard N."/>
            <person name="Logue M.E."/>
            <person name="Martin R."/>
            <person name="Neiman A.M."/>
            <person name="Nikolaou E."/>
            <person name="Quail M.A."/>
            <person name="Quinn J."/>
            <person name="Santos M.C."/>
            <person name="Schmitzberger F.F."/>
            <person name="Sherlock G."/>
            <person name="Shah P."/>
            <person name="Silverstein K.A."/>
            <person name="Skrzypek M.S."/>
            <person name="Soll D."/>
            <person name="Staggs R."/>
            <person name="Stansfield I."/>
            <person name="Stumpf M.P."/>
            <person name="Sudbery P.E."/>
            <person name="Srikantha T."/>
            <person name="Zeng Q."/>
            <person name="Berman J."/>
            <person name="Berriman M."/>
            <person name="Heitman J."/>
            <person name="Gow N.A."/>
            <person name="Lorenz M.C."/>
            <person name="Birren B.W."/>
            <person name="Kellis M."/>
            <person name="Cuomo C.A."/>
        </authorList>
    </citation>
    <scope>NUCLEOTIDE SEQUENCE [LARGE SCALE GENOMIC DNA]</scope>
    <source>
        <strain evidence="15">ATCC 6260 / CBS 566 / DSM 6381 / JCM 1539 / NBRC 10279 / NRRL Y-324</strain>
    </source>
</reference>
<evidence type="ECO:0000256" key="11">
    <source>
        <dbReference type="ARBA" id="ARBA00048048"/>
    </source>
</evidence>
<dbReference type="GeneID" id="5127076"/>
<dbReference type="InterPro" id="IPR001594">
    <property type="entry name" value="Palmitoyltrfase_DHHC"/>
</dbReference>
<dbReference type="InterPro" id="IPR039859">
    <property type="entry name" value="PFA4/ZDH16/20/ERF2-like"/>
</dbReference>
<dbReference type="eggNOG" id="KOG1312">
    <property type="taxonomic scope" value="Eukaryota"/>
</dbReference>
<dbReference type="EC" id="2.3.1.225" evidence="12"/>
<dbReference type="GO" id="GO:0006612">
    <property type="term" value="P:protein targeting to membrane"/>
    <property type="evidence" value="ECO:0007669"/>
    <property type="project" value="TreeGrafter"/>
</dbReference>
<dbReference type="GO" id="GO:0019706">
    <property type="term" value="F:protein-cysteine S-palmitoyltransferase activity"/>
    <property type="evidence" value="ECO:0007669"/>
    <property type="project" value="UniProtKB-EC"/>
</dbReference>
<name>A5DIZ1_PICGU</name>
<evidence type="ECO:0000256" key="5">
    <source>
        <dbReference type="ARBA" id="ARBA00022989"/>
    </source>
</evidence>
<evidence type="ECO:0000259" key="13">
    <source>
        <dbReference type="Pfam" id="PF01529"/>
    </source>
</evidence>
<keyword evidence="2 12" id="KW-0808">Transferase</keyword>
<evidence type="ECO:0000313" key="15">
    <source>
        <dbReference type="Proteomes" id="UP000001997"/>
    </source>
</evidence>